<evidence type="ECO:0000256" key="1">
    <source>
        <dbReference type="ARBA" id="ARBA00003632"/>
    </source>
</evidence>
<dbReference type="InterPro" id="IPR013957">
    <property type="entry name" value="SNRNP27"/>
</dbReference>
<protein>
    <recommendedName>
        <fullName evidence="8">U4/U6.U5 small nuclear ribonucleoprotein 27kDa protein domain-containing protein</fullName>
    </recommendedName>
</protein>
<sequence>MEPTPSIEKNDDIEPDADQIAAMMGFENFGSSKGKQVEDNAEGYASIRKEHSWRQYMNRKGGFNRPLDKI</sequence>
<dbReference type="GO" id="GO:0008380">
    <property type="term" value="P:RNA splicing"/>
    <property type="evidence" value="ECO:0007669"/>
    <property type="project" value="UniProtKB-KW"/>
</dbReference>
<evidence type="ECO:0000256" key="2">
    <source>
        <dbReference type="ARBA" id="ARBA00004123"/>
    </source>
</evidence>
<evidence type="ECO:0000256" key="5">
    <source>
        <dbReference type="ARBA" id="ARBA00022664"/>
    </source>
</evidence>
<comment type="subcellular location">
    <subcellularLocation>
        <location evidence="2">Nucleus</location>
    </subcellularLocation>
</comment>
<dbReference type="VEuPathDB" id="FungiDB:Malapachy_1368"/>
<dbReference type="STRING" id="77020.A0A0M8MHT0"/>
<reference evidence="9 10" key="1">
    <citation type="submission" date="2015-07" db="EMBL/GenBank/DDBJ databases">
        <title>Draft Genome Sequence of Malassezia furfur CBS1878 and Malassezia pachydermatis CBS1879.</title>
        <authorList>
            <person name="Triana S."/>
            <person name="Ohm R."/>
            <person name="Gonzalez A."/>
            <person name="DeCock H."/>
            <person name="Restrepo S."/>
            <person name="Celis A."/>
        </authorList>
    </citation>
    <scope>NUCLEOTIDE SEQUENCE [LARGE SCALE GENOMIC DNA]</scope>
    <source>
        <strain evidence="9 10">CBS 1879</strain>
    </source>
</reference>
<dbReference type="AlphaFoldDB" id="A0A0M8MHT0"/>
<evidence type="ECO:0000313" key="9">
    <source>
        <dbReference type="EMBL" id="KOS12736.1"/>
    </source>
</evidence>
<keyword evidence="7" id="KW-0539">Nucleus</keyword>
<name>A0A0M8MHT0_9BASI</name>
<dbReference type="GO" id="GO:0006397">
    <property type="term" value="P:mRNA processing"/>
    <property type="evidence" value="ECO:0007669"/>
    <property type="project" value="UniProtKB-KW"/>
</dbReference>
<evidence type="ECO:0000256" key="7">
    <source>
        <dbReference type="ARBA" id="ARBA00023242"/>
    </source>
</evidence>
<dbReference type="OrthoDB" id="21368at2759"/>
<comment type="subunit">
    <text evidence="4">Part of a tri-snRNP complex.</text>
</comment>
<evidence type="ECO:0000256" key="3">
    <source>
        <dbReference type="ARBA" id="ARBA00008218"/>
    </source>
</evidence>
<dbReference type="EMBL" id="LGAV01000009">
    <property type="protein sequence ID" value="KOS12736.1"/>
    <property type="molecule type" value="Genomic_DNA"/>
</dbReference>
<comment type="caution">
    <text evidence="9">The sequence shown here is derived from an EMBL/GenBank/DDBJ whole genome shotgun (WGS) entry which is preliminary data.</text>
</comment>
<comment type="function">
    <text evidence="1">May play a role in mRNA splicing.</text>
</comment>
<evidence type="ECO:0000256" key="6">
    <source>
        <dbReference type="ARBA" id="ARBA00023187"/>
    </source>
</evidence>
<dbReference type="GeneID" id="28727748"/>
<dbReference type="Proteomes" id="UP000037751">
    <property type="component" value="Unassembled WGS sequence"/>
</dbReference>
<gene>
    <name evidence="9" type="ORF">Malapachy_1368</name>
</gene>
<dbReference type="PANTHER" id="PTHR31077">
    <property type="entry name" value="U4/U6.U5 SMALL NUCLEAR RIBONUCLEOPROTEIN 27 KDA PROTEIN"/>
    <property type="match status" value="1"/>
</dbReference>
<feature type="domain" description="U4/U6.U5 small nuclear ribonucleoprotein 27kDa protein" evidence="8">
    <location>
        <begin position="16"/>
        <end position="70"/>
    </location>
</feature>
<evidence type="ECO:0000256" key="4">
    <source>
        <dbReference type="ARBA" id="ARBA00011825"/>
    </source>
</evidence>
<keyword evidence="6" id="KW-0508">mRNA splicing</keyword>
<dbReference type="Pfam" id="PF08648">
    <property type="entry name" value="SNRNP27"/>
    <property type="match status" value="1"/>
</dbReference>
<keyword evidence="10" id="KW-1185">Reference proteome</keyword>
<evidence type="ECO:0000259" key="8">
    <source>
        <dbReference type="Pfam" id="PF08648"/>
    </source>
</evidence>
<dbReference type="RefSeq" id="XP_017990368.1">
    <property type="nucleotide sequence ID" value="XM_018135873.1"/>
</dbReference>
<organism evidence="9 10">
    <name type="scientific">Malassezia pachydermatis</name>
    <dbReference type="NCBI Taxonomy" id="77020"/>
    <lineage>
        <taxon>Eukaryota</taxon>
        <taxon>Fungi</taxon>
        <taxon>Dikarya</taxon>
        <taxon>Basidiomycota</taxon>
        <taxon>Ustilaginomycotina</taxon>
        <taxon>Malasseziomycetes</taxon>
        <taxon>Malasseziales</taxon>
        <taxon>Malasseziaceae</taxon>
        <taxon>Malassezia</taxon>
    </lineage>
</organism>
<evidence type="ECO:0000313" key="10">
    <source>
        <dbReference type="Proteomes" id="UP000037751"/>
    </source>
</evidence>
<comment type="similarity">
    <text evidence="3">Belongs to the SNUT3 family.</text>
</comment>
<dbReference type="GO" id="GO:0071011">
    <property type="term" value="C:precatalytic spliceosome"/>
    <property type="evidence" value="ECO:0007669"/>
    <property type="project" value="TreeGrafter"/>
</dbReference>
<proteinExistence type="inferred from homology"/>
<dbReference type="PANTHER" id="PTHR31077:SF1">
    <property type="entry name" value="U4_U6.U5 SMALL NUCLEAR RIBONUCLEOPROTEIN 27 KDA PROTEIN"/>
    <property type="match status" value="1"/>
</dbReference>
<accession>A0A0M8MHT0</accession>
<keyword evidence="5" id="KW-0507">mRNA processing</keyword>